<dbReference type="Pfam" id="PF00587">
    <property type="entry name" value="tRNA-synt_2b"/>
    <property type="match status" value="1"/>
</dbReference>
<evidence type="ECO:0000256" key="3">
    <source>
        <dbReference type="ARBA" id="ARBA00022598"/>
    </source>
</evidence>
<keyword evidence="12" id="KW-0963">Cytoplasm</keyword>
<dbReference type="PROSITE" id="PS50862">
    <property type="entry name" value="AA_TRNA_LIGASE_II"/>
    <property type="match status" value="1"/>
</dbReference>
<dbReference type="CDD" id="cd00771">
    <property type="entry name" value="ThrRS_core"/>
    <property type="match status" value="1"/>
</dbReference>
<dbReference type="InterPro" id="IPR036621">
    <property type="entry name" value="Anticodon-bd_dom_sf"/>
</dbReference>
<reference evidence="14 15" key="1">
    <citation type="journal article" date="2016" name="Nat. Commun.">
        <title>Thousands of microbial genomes shed light on interconnected biogeochemical processes in an aquifer system.</title>
        <authorList>
            <person name="Anantharaman K."/>
            <person name="Brown C.T."/>
            <person name="Hug L.A."/>
            <person name="Sharon I."/>
            <person name="Castelle C.J."/>
            <person name="Probst A.J."/>
            <person name="Thomas B.C."/>
            <person name="Singh A."/>
            <person name="Wilkins M.J."/>
            <person name="Karaoz U."/>
            <person name="Brodie E.L."/>
            <person name="Williams K.H."/>
            <person name="Hubbard S.S."/>
            <person name="Banfield J.F."/>
        </authorList>
    </citation>
    <scope>NUCLEOTIDE SEQUENCE [LARGE SCALE GENOMIC DNA]</scope>
</reference>
<evidence type="ECO:0000313" key="14">
    <source>
        <dbReference type="EMBL" id="OGG50852.1"/>
    </source>
</evidence>
<dbReference type="PANTHER" id="PTHR11451">
    <property type="entry name" value="THREONINE-TRNA LIGASE"/>
    <property type="match status" value="1"/>
</dbReference>
<dbReference type="GO" id="GO:0046872">
    <property type="term" value="F:metal ion binding"/>
    <property type="evidence" value="ECO:0007669"/>
    <property type="project" value="UniProtKB-KW"/>
</dbReference>
<dbReference type="PRINTS" id="PR01047">
    <property type="entry name" value="TRNASYNTHTHR"/>
</dbReference>
<name>A0A1F6CPQ9_9BACT</name>
<evidence type="ECO:0000256" key="8">
    <source>
        <dbReference type="ARBA" id="ARBA00022884"/>
    </source>
</evidence>
<dbReference type="EC" id="6.1.1.3" evidence="12"/>
<keyword evidence="8 12" id="KW-0694">RNA-binding</keyword>
<dbReference type="GO" id="GO:0000049">
    <property type="term" value="F:tRNA binding"/>
    <property type="evidence" value="ECO:0007669"/>
    <property type="project" value="UniProtKB-KW"/>
</dbReference>
<dbReference type="AlphaFoldDB" id="A0A1F6CPQ9"/>
<dbReference type="SUPFAM" id="SSF55681">
    <property type="entry name" value="Class II aaRS and biotin synthetases"/>
    <property type="match status" value="1"/>
</dbReference>
<proteinExistence type="inferred from homology"/>
<dbReference type="InterPro" id="IPR006195">
    <property type="entry name" value="aa-tRNA-synth_II"/>
</dbReference>
<keyword evidence="9 12" id="KW-0648">Protein biosynthesis</keyword>
<comment type="catalytic activity">
    <reaction evidence="11 12">
        <text>tRNA(Thr) + L-threonine + ATP = L-threonyl-tRNA(Thr) + AMP + diphosphate + H(+)</text>
        <dbReference type="Rhea" id="RHEA:24624"/>
        <dbReference type="Rhea" id="RHEA-COMP:9670"/>
        <dbReference type="Rhea" id="RHEA-COMP:9704"/>
        <dbReference type="ChEBI" id="CHEBI:15378"/>
        <dbReference type="ChEBI" id="CHEBI:30616"/>
        <dbReference type="ChEBI" id="CHEBI:33019"/>
        <dbReference type="ChEBI" id="CHEBI:57926"/>
        <dbReference type="ChEBI" id="CHEBI:78442"/>
        <dbReference type="ChEBI" id="CHEBI:78534"/>
        <dbReference type="ChEBI" id="CHEBI:456215"/>
        <dbReference type="EC" id="6.1.1.3"/>
    </reaction>
</comment>
<dbReference type="PANTHER" id="PTHR11451:SF44">
    <property type="entry name" value="THREONINE--TRNA LIGASE, CHLOROPLASTIC_MITOCHONDRIAL 2"/>
    <property type="match status" value="1"/>
</dbReference>
<keyword evidence="6 12" id="KW-0862">Zinc</keyword>
<dbReference type="Proteomes" id="UP000178370">
    <property type="component" value="Unassembled WGS sequence"/>
</dbReference>
<comment type="subunit">
    <text evidence="12">Homodimer.</text>
</comment>
<evidence type="ECO:0000256" key="7">
    <source>
        <dbReference type="ARBA" id="ARBA00022840"/>
    </source>
</evidence>
<dbReference type="CDD" id="cd00860">
    <property type="entry name" value="ThrRS_anticodon"/>
    <property type="match status" value="1"/>
</dbReference>
<evidence type="ECO:0000256" key="9">
    <source>
        <dbReference type="ARBA" id="ARBA00022917"/>
    </source>
</evidence>
<evidence type="ECO:0000313" key="15">
    <source>
        <dbReference type="Proteomes" id="UP000178370"/>
    </source>
</evidence>
<keyword evidence="4 12" id="KW-0479">Metal-binding</keyword>
<dbReference type="NCBIfam" id="TIGR00418">
    <property type="entry name" value="thrS"/>
    <property type="match status" value="1"/>
</dbReference>
<evidence type="ECO:0000256" key="1">
    <source>
        <dbReference type="ARBA" id="ARBA00008226"/>
    </source>
</evidence>
<evidence type="ECO:0000256" key="4">
    <source>
        <dbReference type="ARBA" id="ARBA00022723"/>
    </source>
</evidence>
<dbReference type="GO" id="GO:0005524">
    <property type="term" value="F:ATP binding"/>
    <property type="evidence" value="ECO:0007669"/>
    <property type="project" value="UniProtKB-UniRule"/>
</dbReference>
<evidence type="ECO:0000259" key="13">
    <source>
        <dbReference type="PROSITE" id="PS50862"/>
    </source>
</evidence>
<dbReference type="Gene3D" id="3.30.54.20">
    <property type="match status" value="1"/>
</dbReference>
<accession>A0A1F6CPQ9</accession>
<organism evidence="14 15">
    <name type="scientific">Candidatus Kaiserbacteria bacterium RIFCSPHIGHO2_01_FULL_54_36</name>
    <dbReference type="NCBI Taxonomy" id="1798482"/>
    <lineage>
        <taxon>Bacteria</taxon>
        <taxon>Candidatus Kaiseribacteriota</taxon>
    </lineage>
</organism>
<dbReference type="EMBL" id="MFKV01000006">
    <property type="protein sequence ID" value="OGG50852.1"/>
    <property type="molecule type" value="Genomic_DNA"/>
</dbReference>
<comment type="caution">
    <text evidence="14">The sequence shown here is derived from an EMBL/GenBank/DDBJ whole genome shotgun (WGS) entry which is preliminary data.</text>
</comment>
<dbReference type="InterPro" id="IPR045864">
    <property type="entry name" value="aa-tRNA-synth_II/BPL/LPL"/>
</dbReference>
<comment type="cofactor">
    <cofactor evidence="12">
        <name>Zn(2+)</name>
        <dbReference type="ChEBI" id="CHEBI:29105"/>
    </cofactor>
    <text evidence="12">Binds 1 zinc ion per subunit.</text>
</comment>
<dbReference type="FunFam" id="3.40.50.800:FF:000001">
    <property type="entry name" value="Threonine--tRNA ligase"/>
    <property type="match status" value="1"/>
</dbReference>
<evidence type="ECO:0000256" key="12">
    <source>
        <dbReference type="HAMAP-Rule" id="MF_00184"/>
    </source>
</evidence>
<dbReference type="InterPro" id="IPR047246">
    <property type="entry name" value="ThrRS_anticodon"/>
</dbReference>
<dbReference type="FunFam" id="3.30.930.10:FF:000002">
    <property type="entry name" value="Threonine--tRNA ligase"/>
    <property type="match status" value="1"/>
</dbReference>
<dbReference type="GO" id="GO:0006435">
    <property type="term" value="P:threonyl-tRNA aminoacylation"/>
    <property type="evidence" value="ECO:0007669"/>
    <property type="project" value="UniProtKB-UniRule"/>
</dbReference>
<dbReference type="InterPro" id="IPR018163">
    <property type="entry name" value="Thr/Ala-tRNA-synth_IIc_edit"/>
</dbReference>
<keyword evidence="3 12" id="KW-0436">Ligase</keyword>
<dbReference type="Gene3D" id="3.40.50.800">
    <property type="entry name" value="Anticodon-binding domain"/>
    <property type="match status" value="1"/>
</dbReference>
<comment type="similarity">
    <text evidence="1 12">Belongs to the class-II aminoacyl-tRNA synthetase family.</text>
</comment>
<dbReference type="InterPro" id="IPR012947">
    <property type="entry name" value="tRNA_SAD"/>
</dbReference>
<dbReference type="InterPro" id="IPR002320">
    <property type="entry name" value="Thr-tRNA-ligase_IIa"/>
</dbReference>
<keyword evidence="10 12" id="KW-0030">Aminoacyl-tRNA synthetase</keyword>
<gene>
    <name evidence="12" type="primary">thrS</name>
    <name evidence="14" type="ORF">A2763_00755</name>
</gene>
<evidence type="ECO:0000256" key="11">
    <source>
        <dbReference type="ARBA" id="ARBA00049515"/>
    </source>
</evidence>
<keyword evidence="5 12" id="KW-0547">Nucleotide-binding</keyword>
<dbReference type="Gene3D" id="3.30.980.10">
    <property type="entry name" value="Threonyl-trna Synthetase, Chain A, domain 2"/>
    <property type="match status" value="1"/>
</dbReference>
<dbReference type="Pfam" id="PF03129">
    <property type="entry name" value="HGTP_anticodon"/>
    <property type="match status" value="1"/>
</dbReference>
<evidence type="ECO:0000256" key="6">
    <source>
        <dbReference type="ARBA" id="ARBA00022833"/>
    </source>
</evidence>
<dbReference type="GO" id="GO:0004829">
    <property type="term" value="F:threonine-tRNA ligase activity"/>
    <property type="evidence" value="ECO:0007669"/>
    <property type="project" value="UniProtKB-UniRule"/>
</dbReference>
<dbReference type="Gene3D" id="3.30.930.10">
    <property type="entry name" value="Bira Bifunctional Protein, Domain 2"/>
    <property type="match status" value="1"/>
</dbReference>
<comment type="subcellular location">
    <subcellularLocation>
        <location evidence="12">Cytoplasm</location>
    </subcellularLocation>
</comment>
<dbReference type="SUPFAM" id="SSF52954">
    <property type="entry name" value="Class II aaRS ABD-related"/>
    <property type="match status" value="1"/>
</dbReference>
<dbReference type="HAMAP" id="MF_00184">
    <property type="entry name" value="Thr_tRNA_synth"/>
    <property type="match status" value="1"/>
</dbReference>
<feature type="binding site" evidence="12">
    <location>
        <position position="274"/>
    </location>
    <ligand>
        <name>Zn(2+)</name>
        <dbReference type="ChEBI" id="CHEBI:29105"/>
        <note>catalytic</note>
    </ligand>
</feature>
<sequence length="578" mass="65434">MAEIEQIGHTLAHLTVAAVRELWPGSQNAIGPSIDNGFYQDFEIAGTISDADLPKIEAKMRELLPKWTGFEKKEVSKEEALKEFAWNTYKSELIEEFAGQGKKITFHNAPGLVDLCRGGHVENPAKEIAPDSFKLDRIAGAYWRGDEKNKMLTRIYGLAFPSKQELDAYLKQREEAKKRDHRKIAREQGLLVFSDLVGSGMPLYTPKGNIVRNAIVNYSRELNDKLGFGEVHTPNINKAELFKISGHYDAFKDDMLKVSSQYVADEMYMKPMNCPQHTQIYASQMRSYRDLPIRYADFANLYRDERPGELSGLTRLRAFAQDDGHIFCREDQIESEVSAVLSAIQEALATYRIDYWMRFSLRDPENGEKYLGDPAVWEHAQTIMRELLQKKGVEFKEAVGEAAFYGPKIDIMAVDAIGRQWQISTIQLDFVQPSRFKLEYTGEDGRAKTPVMIHRALIGSPDRFLGILIEHYAGAFPLWMAPVQARVLPVSDKFSEYAKELQDQLLATGIRADLHDSDSLGKRIRSSKVEKIPYVLVVGDEEMRAKTATLEGRAGKIGAFPIAEIIARLKEEIQTRAA</sequence>
<evidence type="ECO:0000256" key="10">
    <source>
        <dbReference type="ARBA" id="ARBA00023146"/>
    </source>
</evidence>
<dbReference type="SUPFAM" id="SSF55186">
    <property type="entry name" value="ThrRS/AlaRS common domain"/>
    <property type="match status" value="1"/>
</dbReference>
<feature type="binding site" evidence="12">
    <location>
        <position position="454"/>
    </location>
    <ligand>
        <name>Zn(2+)</name>
        <dbReference type="ChEBI" id="CHEBI:29105"/>
        <note>catalytic</note>
    </ligand>
</feature>
<dbReference type="STRING" id="1798482.A2763_00755"/>
<evidence type="ECO:0000256" key="2">
    <source>
        <dbReference type="ARBA" id="ARBA00022555"/>
    </source>
</evidence>
<dbReference type="InterPro" id="IPR002314">
    <property type="entry name" value="aa-tRNA-synt_IIb"/>
</dbReference>
<dbReference type="GO" id="GO:0005737">
    <property type="term" value="C:cytoplasm"/>
    <property type="evidence" value="ECO:0007669"/>
    <property type="project" value="UniProtKB-SubCell"/>
</dbReference>
<feature type="binding site" evidence="12">
    <location>
        <position position="325"/>
    </location>
    <ligand>
        <name>Zn(2+)</name>
        <dbReference type="ChEBI" id="CHEBI:29105"/>
        <note>catalytic</note>
    </ligand>
</feature>
<comment type="caution">
    <text evidence="12">Lacks conserved residue(s) required for the propagation of feature annotation.</text>
</comment>
<feature type="domain" description="Aminoacyl-transfer RNA synthetases class-II family profile" evidence="13">
    <location>
        <begin position="211"/>
        <end position="477"/>
    </location>
</feature>
<dbReference type="InterPro" id="IPR004154">
    <property type="entry name" value="Anticodon-bd"/>
</dbReference>
<evidence type="ECO:0000256" key="5">
    <source>
        <dbReference type="ARBA" id="ARBA00022741"/>
    </source>
</evidence>
<keyword evidence="7 12" id="KW-0067">ATP-binding</keyword>
<dbReference type="SMART" id="SM00863">
    <property type="entry name" value="tRNA_SAD"/>
    <property type="match status" value="1"/>
</dbReference>
<keyword evidence="2 12" id="KW-0820">tRNA-binding</keyword>
<dbReference type="InterPro" id="IPR033728">
    <property type="entry name" value="ThrRS_core"/>
</dbReference>
<protein>
    <recommendedName>
        <fullName evidence="12">Threonine--tRNA ligase</fullName>
        <ecNumber evidence="12">6.1.1.3</ecNumber>
    </recommendedName>
    <alternativeName>
        <fullName evidence="12">Threonyl-tRNA synthetase</fullName>
        <shortName evidence="12">ThrRS</shortName>
    </alternativeName>
</protein>